<proteinExistence type="predicted"/>
<name>A0A1L9TQ65_9EURO</name>
<accession>A0A1L9TQ65</accession>
<gene>
    <name evidence="1" type="ORF">ASPSYDRAFT_830322</name>
</gene>
<evidence type="ECO:0000313" key="1">
    <source>
        <dbReference type="EMBL" id="OJJ61562.1"/>
    </source>
</evidence>
<evidence type="ECO:0000313" key="2">
    <source>
        <dbReference type="Proteomes" id="UP000184356"/>
    </source>
</evidence>
<reference evidence="2" key="1">
    <citation type="journal article" date="2017" name="Genome Biol.">
        <title>Comparative genomics reveals high biological diversity and specific adaptations in the industrially and medically important fungal genus Aspergillus.</title>
        <authorList>
            <person name="de Vries R.P."/>
            <person name="Riley R."/>
            <person name="Wiebenga A."/>
            <person name="Aguilar-Osorio G."/>
            <person name="Amillis S."/>
            <person name="Uchima C.A."/>
            <person name="Anderluh G."/>
            <person name="Asadollahi M."/>
            <person name="Askin M."/>
            <person name="Barry K."/>
            <person name="Battaglia E."/>
            <person name="Bayram O."/>
            <person name="Benocci T."/>
            <person name="Braus-Stromeyer S.A."/>
            <person name="Caldana C."/>
            <person name="Canovas D."/>
            <person name="Cerqueira G.C."/>
            <person name="Chen F."/>
            <person name="Chen W."/>
            <person name="Choi C."/>
            <person name="Clum A."/>
            <person name="Dos Santos R.A."/>
            <person name="Damasio A.R."/>
            <person name="Diallinas G."/>
            <person name="Emri T."/>
            <person name="Fekete E."/>
            <person name="Flipphi M."/>
            <person name="Freyberg S."/>
            <person name="Gallo A."/>
            <person name="Gournas C."/>
            <person name="Habgood R."/>
            <person name="Hainaut M."/>
            <person name="Harispe M.L."/>
            <person name="Henrissat B."/>
            <person name="Hilden K.S."/>
            <person name="Hope R."/>
            <person name="Hossain A."/>
            <person name="Karabika E."/>
            <person name="Karaffa L."/>
            <person name="Karanyi Z."/>
            <person name="Krasevec N."/>
            <person name="Kuo A."/>
            <person name="Kusch H."/>
            <person name="LaButti K."/>
            <person name="Lagendijk E.L."/>
            <person name="Lapidus A."/>
            <person name="Levasseur A."/>
            <person name="Lindquist E."/>
            <person name="Lipzen A."/>
            <person name="Logrieco A.F."/>
            <person name="MacCabe A."/>
            <person name="Maekelae M.R."/>
            <person name="Malavazi I."/>
            <person name="Melin P."/>
            <person name="Meyer V."/>
            <person name="Mielnichuk N."/>
            <person name="Miskei M."/>
            <person name="Molnar A.P."/>
            <person name="Mule G."/>
            <person name="Ngan C.Y."/>
            <person name="Orejas M."/>
            <person name="Orosz E."/>
            <person name="Ouedraogo J.P."/>
            <person name="Overkamp K.M."/>
            <person name="Park H.-S."/>
            <person name="Perrone G."/>
            <person name="Piumi F."/>
            <person name="Punt P.J."/>
            <person name="Ram A.F."/>
            <person name="Ramon A."/>
            <person name="Rauscher S."/>
            <person name="Record E."/>
            <person name="Riano-Pachon D.M."/>
            <person name="Robert V."/>
            <person name="Roehrig J."/>
            <person name="Ruller R."/>
            <person name="Salamov A."/>
            <person name="Salih N.S."/>
            <person name="Samson R.A."/>
            <person name="Sandor E."/>
            <person name="Sanguinetti M."/>
            <person name="Schuetze T."/>
            <person name="Sepcic K."/>
            <person name="Shelest E."/>
            <person name="Sherlock G."/>
            <person name="Sophianopoulou V."/>
            <person name="Squina F.M."/>
            <person name="Sun H."/>
            <person name="Susca A."/>
            <person name="Todd R.B."/>
            <person name="Tsang A."/>
            <person name="Unkles S.E."/>
            <person name="van de Wiele N."/>
            <person name="van Rossen-Uffink D."/>
            <person name="Oliveira J.V."/>
            <person name="Vesth T.C."/>
            <person name="Visser J."/>
            <person name="Yu J.-H."/>
            <person name="Zhou M."/>
            <person name="Andersen M.R."/>
            <person name="Archer D.B."/>
            <person name="Baker S.E."/>
            <person name="Benoit I."/>
            <person name="Brakhage A.A."/>
            <person name="Braus G.H."/>
            <person name="Fischer R."/>
            <person name="Frisvad J.C."/>
            <person name="Goldman G.H."/>
            <person name="Houbraken J."/>
            <person name="Oakley B."/>
            <person name="Pocsi I."/>
            <person name="Scazzocchio C."/>
            <person name="Seiboth B."/>
            <person name="vanKuyk P.A."/>
            <person name="Wortman J."/>
            <person name="Dyer P.S."/>
            <person name="Grigoriev I.V."/>
        </authorList>
    </citation>
    <scope>NUCLEOTIDE SEQUENCE [LARGE SCALE GENOMIC DNA]</scope>
    <source>
        <strain evidence="2">CBS 593.65</strain>
    </source>
</reference>
<dbReference type="GeneID" id="63767260"/>
<dbReference type="VEuPathDB" id="FungiDB:ASPSYDRAFT_830322"/>
<dbReference type="SUPFAM" id="SSF56672">
    <property type="entry name" value="DNA/RNA polymerases"/>
    <property type="match status" value="1"/>
</dbReference>
<organism evidence="1 2">
    <name type="scientific">Aspergillus sydowii CBS 593.65</name>
    <dbReference type="NCBI Taxonomy" id="1036612"/>
    <lineage>
        <taxon>Eukaryota</taxon>
        <taxon>Fungi</taxon>
        <taxon>Dikarya</taxon>
        <taxon>Ascomycota</taxon>
        <taxon>Pezizomycotina</taxon>
        <taxon>Eurotiomycetes</taxon>
        <taxon>Eurotiomycetidae</taxon>
        <taxon>Eurotiales</taxon>
        <taxon>Aspergillaceae</taxon>
        <taxon>Aspergillus</taxon>
        <taxon>Aspergillus subgen. Nidulantes</taxon>
    </lineage>
</organism>
<protein>
    <submittedName>
        <fullName evidence="1">Uncharacterized protein</fullName>
    </submittedName>
</protein>
<dbReference type="Gene3D" id="3.30.70.270">
    <property type="match status" value="1"/>
</dbReference>
<dbReference type="RefSeq" id="XP_040705368.1">
    <property type="nucleotide sequence ID" value="XM_040851187.1"/>
</dbReference>
<dbReference type="InterPro" id="IPR043128">
    <property type="entry name" value="Rev_trsase/Diguanyl_cyclase"/>
</dbReference>
<sequence length="132" mass="14868">MTMTLKRCRSSAASVTMLSAGRKRWQTPTSVKHTQMFNGFAGFCRRLIKGFSEFSWPRAARPTPQQKESTKSDTLYSIKPGVLTRYRIVDAGFDLTVRASCLLRQPRSKVKQQLRVFGLSLQVLLPGALICL</sequence>
<dbReference type="EMBL" id="KV878584">
    <property type="protein sequence ID" value="OJJ61562.1"/>
    <property type="molecule type" value="Genomic_DNA"/>
</dbReference>
<dbReference type="InterPro" id="IPR043502">
    <property type="entry name" value="DNA/RNA_pol_sf"/>
</dbReference>
<keyword evidence="2" id="KW-1185">Reference proteome</keyword>
<dbReference type="OrthoDB" id="5100833at2759"/>
<dbReference type="AlphaFoldDB" id="A0A1L9TQ65"/>
<dbReference type="Proteomes" id="UP000184356">
    <property type="component" value="Unassembled WGS sequence"/>
</dbReference>